<proteinExistence type="predicted"/>
<comment type="caution">
    <text evidence="1">The sequence shown here is derived from an EMBL/GenBank/DDBJ whole genome shotgun (WGS) entry which is preliminary data.</text>
</comment>
<feature type="non-terminal residue" evidence="1">
    <location>
        <position position="184"/>
    </location>
</feature>
<dbReference type="PANTHER" id="PTHR35004">
    <property type="entry name" value="TRANSPOSASE RV3428C-RELATED"/>
    <property type="match status" value="1"/>
</dbReference>
<organism evidence="1 2">
    <name type="scientific">Marinilactibacillus psychrotolerans</name>
    <dbReference type="NCBI Taxonomy" id="191770"/>
    <lineage>
        <taxon>Bacteria</taxon>
        <taxon>Bacillati</taxon>
        <taxon>Bacillota</taxon>
        <taxon>Bacilli</taxon>
        <taxon>Lactobacillales</taxon>
        <taxon>Carnobacteriaceae</taxon>
        <taxon>Marinilactibacillus</taxon>
    </lineage>
</organism>
<sequence length="184" mass="21577">MRRDIREGVKKHMIDGIKPNYTALAEQYGCDYRTVKAAYEEALQGNKPKTRRTYPSKLDSFKQIIDTKLEDQCTAKSIFKFIQKKGFDGSYSLVRDYCRGVKKERIQKATVRVEYTPGLSAQIDWKEEMRLISSQGEVFRFNIFLYILPYSKKKFITLTFDRKQDTLFECMNDAFYHTGGVPEE</sequence>
<evidence type="ECO:0000313" key="2">
    <source>
        <dbReference type="Proteomes" id="UP001625374"/>
    </source>
</evidence>
<evidence type="ECO:0000313" key="1">
    <source>
        <dbReference type="EMBL" id="MFL2104072.1"/>
    </source>
</evidence>
<gene>
    <name evidence="1" type="ORF">ACEN37_12780</name>
</gene>
<name>A0ABW8UMV7_9LACT</name>
<dbReference type="EMBL" id="JBGQQK010000101">
    <property type="protein sequence ID" value="MFL2104072.1"/>
    <property type="molecule type" value="Genomic_DNA"/>
</dbReference>
<dbReference type="Proteomes" id="UP001625374">
    <property type="component" value="Unassembled WGS sequence"/>
</dbReference>
<accession>A0ABW8UMV7</accession>
<keyword evidence="2" id="KW-1185">Reference proteome</keyword>
<dbReference type="PANTHER" id="PTHR35004:SF6">
    <property type="entry name" value="TRANSPOSASE"/>
    <property type="match status" value="1"/>
</dbReference>
<protein>
    <submittedName>
        <fullName evidence="1">IS21 family transposase</fullName>
    </submittedName>
</protein>
<reference evidence="1 2" key="1">
    <citation type="submission" date="2024-08" db="EMBL/GenBank/DDBJ databases">
        <authorList>
            <person name="Arias E."/>
        </authorList>
    </citation>
    <scope>NUCLEOTIDE SEQUENCE [LARGE SCALE GENOMIC DNA]</scope>
    <source>
        <strain evidence="1 2">FAM 24106</strain>
    </source>
</reference>